<dbReference type="SUPFAM" id="SSF100950">
    <property type="entry name" value="NagB/RpiA/CoA transferase-like"/>
    <property type="match status" value="2"/>
</dbReference>
<evidence type="ECO:0000259" key="3">
    <source>
        <dbReference type="PROSITE" id="PS51186"/>
    </source>
</evidence>
<feature type="domain" description="N-acetyltransferase" evidence="3">
    <location>
        <begin position="466"/>
        <end position="620"/>
    </location>
</feature>
<sequence>MSRKKDGTPMPWENRVVTPQEALRHIEPGMKIFLGTGVAEPRTLVKHLMASDEPNLQDLELIQLVSLGDVITMKELQTQKFRLKTFFSGWVASEAITQGYVDMIPSRFARIPALIESRMLPIDAAFIQITPPNEAGYCSLGMAVDTARYAMDQASLVIGEINRDVPFTFGDTFVQVSEFDFLVRSQDPPIYFKRWPVDEVFDQVGANVASVIEDGSCLSFSIGPLYEALARHLVQKRNLGIHSPFFTDALMDLVRSGAVSNRNKRVYRGKSLTSYAFGTKELMAWLDRNPLVDFQGIDTVFNPVQIGTNPRFIAVIPARKVDLSGRVAMHIGKGNVATTPGEVADFVNGAELSERGSTIFALPSRNLKGRPNIVLSVEDLPNQLSLQESVDMIVTEYGVANMRGRTVRERAQFLIDIAHPEDRKKLFEQAKERKILYPDQIYLPESARLYPSDIATRHTFKGDVEVRFRAIKPSDEEEMRRLFYRFSDRTVYYRYFSPIKVMPHAKMQQYVNIDYINTLSIVGLTGPPEEEHIIAEARFVKDRKKPCGDVAFVVEEQYQGIGIATYLYEMLVTLARERGLQGFTADVLASNKAMMKVFEKGRYPVRATLSEGAYELVITF</sequence>
<dbReference type="InterPro" id="IPR046433">
    <property type="entry name" value="ActCoA_hydro"/>
</dbReference>
<dbReference type="Pfam" id="PF02550">
    <property type="entry name" value="AcetylCoA_hydro"/>
    <property type="match status" value="1"/>
</dbReference>
<reference evidence="4" key="1">
    <citation type="submission" date="2019-03" db="EMBL/GenBank/DDBJ databases">
        <authorList>
            <person name="Hao L."/>
        </authorList>
    </citation>
    <scope>NUCLEOTIDE SEQUENCE</scope>
</reference>
<dbReference type="Gene3D" id="3.40.1080.20">
    <property type="entry name" value="Acetyl-CoA hydrolase/transferase C-terminal domain"/>
    <property type="match status" value="1"/>
</dbReference>
<dbReference type="EC" id="2.3.1.-" evidence="4"/>
<dbReference type="InterPro" id="IPR038460">
    <property type="entry name" value="AcetylCoA_hyd_C_sf"/>
</dbReference>
<dbReference type="CDD" id="cd04301">
    <property type="entry name" value="NAT_SF"/>
    <property type="match status" value="1"/>
</dbReference>
<dbReference type="PANTHER" id="PTHR21432">
    <property type="entry name" value="ACETYL-COA HYDROLASE-RELATED"/>
    <property type="match status" value="1"/>
</dbReference>
<dbReference type="InterPro" id="IPR026888">
    <property type="entry name" value="AcetylCoA_hyd_C"/>
</dbReference>
<dbReference type="PANTHER" id="PTHR21432:SF20">
    <property type="entry name" value="ACETYL-COA HYDROLASE"/>
    <property type="match status" value="1"/>
</dbReference>
<dbReference type="EMBL" id="CAADRM010000075">
    <property type="protein sequence ID" value="VFU13240.1"/>
    <property type="molecule type" value="Genomic_DNA"/>
</dbReference>
<dbReference type="Gene3D" id="3.40.630.30">
    <property type="match status" value="1"/>
</dbReference>
<dbReference type="Gene3D" id="3.30.750.70">
    <property type="entry name" value="4-hydroxybutyrate coenzyme like domains"/>
    <property type="match status" value="1"/>
</dbReference>
<dbReference type="Pfam" id="PF13336">
    <property type="entry name" value="AcetylCoA_hyd_C"/>
    <property type="match status" value="1"/>
</dbReference>
<dbReference type="Pfam" id="PF00583">
    <property type="entry name" value="Acetyltransf_1"/>
    <property type="match status" value="1"/>
</dbReference>
<proteinExistence type="inferred from homology"/>
<protein>
    <submittedName>
        <fullName evidence="4">Acetyltransferase Pat (Putative Butanoate coenzyme A-transferase)</fullName>
        <ecNumber evidence="4">2.3.1.-</ecNumber>
    </submittedName>
</protein>
<organism evidence="4">
    <name type="scientific">anaerobic digester metagenome</name>
    <dbReference type="NCBI Taxonomy" id="1263854"/>
    <lineage>
        <taxon>unclassified sequences</taxon>
        <taxon>metagenomes</taxon>
        <taxon>ecological metagenomes</taxon>
    </lineage>
</organism>
<evidence type="ECO:0000256" key="2">
    <source>
        <dbReference type="ARBA" id="ARBA00022679"/>
    </source>
</evidence>
<dbReference type="GO" id="GO:0006083">
    <property type="term" value="P:acetate metabolic process"/>
    <property type="evidence" value="ECO:0007669"/>
    <property type="project" value="InterPro"/>
</dbReference>
<dbReference type="InterPro" id="IPR003702">
    <property type="entry name" value="ActCoA_hydro_N"/>
</dbReference>
<dbReference type="InterPro" id="IPR000182">
    <property type="entry name" value="GNAT_dom"/>
</dbReference>
<keyword evidence="4" id="KW-0012">Acyltransferase</keyword>
<evidence type="ECO:0000313" key="4">
    <source>
        <dbReference type="EMBL" id="VFU13240.1"/>
    </source>
</evidence>
<dbReference type="SUPFAM" id="SSF55729">
    <property type="entry name" value="Acyl-CoA N-acyltransferases (Nat)"/>
    <property type="match status" value="1"/>
</dbReference>
<dbReference type="GO" id="GO:0016747">
    <property type="term" value="F:acyltransferase activity, transferring groups other than amino-acyl groups"/>
    <property type="evidence" value="ECO:0007669"/>
    <property type="project" value="InterPro"/>
</dbReference>
<gene>
    <name evidence="4" type="ORF">SCFA_1660002</name>
</gene>
<dbReference type="PROSITE" id="PS51186">
    <property type="entry name" value="GNAT"/>
    <property type="match status" value="1"/>
</dbReference>
<dbReference type="InterPro" id="IPR016181">
    <property type="entry name" value="Acyl_CoA_acyltransferase"/>
</dbReference>
<dbReference type="Gene3D" id="3.40.1080.10">
    <property type="entry name" value="Glutaconate Coenzyme A-transferase"/>
    <property type="match status" value="1"/>
</dbReference>
<dbReference type="GO" id="GO:0008775">
    <property type="term" value="F:acetate CoA-transferase activity"/>
    <property type="evidence" value="ECO:0007669"/>
    <property type="project" value="InterPro"/>
</dbReference>
<keyword evidence="2 4" id="KW-0808">Transferase</keyword>
<dbReference type="AlphaFoldDB" id="A0A485M2Q2"/>
<accession>A0A485M2Q2</accession>
<comment type="similarity">
    <text evidence="1">Belongs to the acetyl-CoA hydrolase/transferase family.</text>
</comment>
<dbReference type="InterPro" id="IPR037171">
    <property type="entry name" value="NagB/RpiA_transferase-like"/>
</dbReference>
<name>A0A485M2Q2_9ZZZZ</name>
<evidence type="ECO:0000256" key="1">
    <source>
        <dbReference type="ARBA" id="ARBA00009632"/>
    </source>
</evidence>